<dbReference type="InterPro" id="IPR023379">
    <property type="entry name" value="BART_dom"/>
</dbReference>
<evidence type="ECO:0000256" key="6">
    <source>
        <dbReference type="ARBA" id="ARBA00023054"/>
    </source>
</evidence>
<dbReference type="GO" id="GO:0097546">
    <property type="term" value="C:ciliary base"/>
    <property type="evidence" value="ECO:0007669"/>
    <property type="project" value="TreeGrafter"/>
</dbReference>
<organism evidence="12 13">
    <name type="scientific">Euplotes crassus</name>
    <dbReference type="NCBI Taxonomy" id="5936"/>
    <lineage>
        <taxon>Eukaryota</taxon>
        <taxon>Sar</taxon>
        <taxon>Alveolata</taxon>
        <taxon>Ciliophora</taxon>
        <taxon>Intramacronucleata</taxon>
        <taxon>Spirotrichea</taxon>
        <taxon>Hypotrichia</taxon>
        <taxon>Euplotida</taxon>
        <taxon>Euplotidae</taxon>
        <taxon>Moneuplotes</taxon>
    </lineage>
</organism>
<dbReference type="Proteomes" id="UP001295684">
    <property type="component" value="Unassembled WGS sequence"/>
</dbReference>
<dbReference type="EMBL" id="CAMPGE010009614">
    <property type="protein sequence ID" value="CAI2368481.1"/>
    <property type="molecule type" value="Genomic_DNA"/>
</dbReference>
<evidence type="ECO:0000256" key="3">
    <source>
        <dbReference type="ARBA" id="ARBA00007460"/>
    </source>
</evidence>
<evidence type="ECO:0000256" key="5">
    <source>
        <dbReference type="ARBA" id="ARBA00022490"/>
    </source>
</evidence>
<name>A0AAD1UFN5_EUPCR</name>
<dbReference type="InterPro" id="IPR003903">
    <property type="entry name" value="UIM_dom"/>
</dbReference>
<dbReference type="PROSITE" id="PS50330">
    <property type="entry name" value="UIM"/>
    <property type="match status" value="2"/>
</dbReference>
<evidence type="ECO:0000256" key="8">
    <source>
        <dbReference type="ARBA" id="ARBA00023273"/>
    </source>
</evidence>
<evidence type="ECO:0000256" key="2">
    <source>
        <dbReference type="ARBA" id="ARBA00004496"/>
    </source>
</evidence>
<evidence type="ECO:0000256" key="4">
    <source>
        <dbReference type="ARBA" id="ARBA00021815"/>
    </source>
</evidence>
<proteinExistence type="inferred from homology"/>
<accession>A0AAD1UFN5</accession>
<feature type="domain" description="BART" evidence="11">
    <location>
        <begin position="2"/>
        <end position="114"/>
    </location>
</feature>
<feature type="region of interest" description="Disordered" evidence="10">
    <location>
        <begin position="371"/>
        <end position="408"/>
    </location>
</feature>
<dbReference type="Gene3D" id="1.20.1520.10">
    <property type="entry name" value="ADP-ribosylation factor-like 2-binding protein, domain"/>
    <property type="match status" value="1"/>
</dbReference>
<feature type="compositionally biased region" description="Basic and acidic residues" evidence="10">
    <location>
        <begin position="207"/>
        <end position="253"/>
    </location>
</feature>
<feature type="region of interest" description="Disordered" evidence="10">
    <location>
        <begin position="157"/>
        <end position="185"/>
    </location>
</feature>
<sequence length="434" mass="49909">MDKDWIFDSVIAFVKSPLWKVPITTFINENCLIFDQEDENKLEYTSVHNKFKKIVEEMLTNMLNEIGISEEIFAEACIKATKNPTHRMLLGEIMAVENFMAFKKLMVKRNKELSEEAFQIMKAHEAGIDPNLLYENQNFGGAREDDEIARAIQESLKEEERKKEESAPAPTPSPASAEVDEEEMMRRVLEESKREYEQLQALQKVAAGDDKEEEKSLPPKKEEKKEPKAKPAPKKEAPKPSPPKEEPKPEPIKAPKTLAPLGDAKPAPPSKDFDIQKHAEETAKLEEKKKETIKKKAMTKEEMKERMEKLKKQRDLLVQKKQEQLKKEWDNFDDQKEGGDSRKDMIDKGLGALGIKEGEIKYQTEEQKAIEVQRKKEAKKKQEEEAKKGSESAAEDKPTKPKFEAPDIAKDVIERRKLIFSKIKEMNLEDGNDF</sequence>
<dbReference type="AlphaFoldDB" id="A0AAD1UFN5"/>
<evidence type="ECO:0000256" key="1">
    <source>
        <dbReference type="ARBA" id="ARBA00004138"/>
    </source>
</evidence>
<dbReference type="SMART" id="SM00726">
    <property type="entry name" value="UIM"/>
    <property type="match status" value="2"/>
</dbReference>
<comment type="caution">
    <text evidence="12">The sequence shown here is derived from an EMBL/GenBank/DDBJ whole genome shotgun (WGS) entry which is preliminary data.</text>
</comment>
<feature type="compositionally biased region" description="Basic and acidic residues" evidence="10">
    <location>
        <begin position="271"/>
        <end position="290"/>
    </location>
</feature>
<reference evidence="12" key="1">
    <citation type="submission" date="2023-07" db="EMBL/GenBank/DDBJ databases">
        <authorList>
            <consortium name="AG Swart"/>
            <person name="Singh M."/>
            <person name="Singh A."/>
            <person name="Seah K."/>
            <person name="Emmerich C."/>
        </authorList>
    </citation>
    <scope>NUCLEOTIDE SEQUENCE</scope>
    <source>
        <strain evidence="12">DP1</strain>
    </source>
</reference>
<dbReference type="InterPro" id="IPR038888">
    <property type="entry name" value="CFAP36"/>
</dbReference>
<feature type="compositionally biased region" description="Basic and acidic residues" evidence="10">
    <location>
        <begin position="298"/>
        <end position="314"/>
    </location>
</feature>
<keyword evidence="7" id="KW-0969">Cilium</keyword>
<evidence type="ECO:0000313" key="13">
    <source>
        <dbReference type="Proteomes" id="UP001295684"/>
    </source>
</evidence>
<evidence type="ECO:0000256" key="10">
    <source>
        <dbReference type="SAM" id="MobiDB-lite"/>
    </source>
</evidence>
<feature type="region of interest" description="Disordered" evidence="10">
    <location>
        <begin position="199"/>
        <end position="314"/>
    </location>
</feature>
<dbReference type="PANTHER" id="PTHR21532">
    <property type="entry name" value="PHOSPHODIESTERASE HL"/>
    <property type="match status" value="1"/>
</dbReference>
<comment type="subcellular location">
    <subcellularLocation>
        <location evidence="1">Cell projection</location>
        <location evidence="1">Cilium</location>
    </subcellularLocation>
    <subcellularLocation>
        <location evidence="2">Cytoplasm</location>
    </subcellularLocation>
</comment>
<evidence type="ECO:0000256" key="7">
    <source>
        <dbReference type="ARBA" id="ARBA00023069"/>
    </source>
</evidence>
<comment type="similarity">
    <text evidence="3">Belongs to the CFAP36 family.</text>
</comment>
<dbReference type="PANTHER" id="PTHR21532:SF0">
    <property type="entry name" value="CILIA- AND FLAGELLA-ASSOCIATED PROTEIN 36"/>
    <property type="match status" value="1"/>
</dbReference>
<dbReference type="GO" id="GO:0005930">
    <property type="term" value="C:axoneme"/>
    <property type="evidence" value="ECO:0007669"/>
    <property type="project" value="TreeGrafter"/>
</dbReference>
<feature type="compositionally biased region" description="Basic and acidic residues" evidence="10">
    <location>
        <begin position="157"/>
        <end position="166"/>
    </location>
</feature>
<keyword evidence="6" id="KW-0175">Coiled coil</keyword>
<keyword evidence="13" id="KW-1185">Reference proteome</keyword>
<keyword evidence="5" id="KW-0963">Cytoplasm</keyword>
<dbReference type="InterPro" id="IPR042541">
    <property type="entry name" value="BART_sf"/>
</dbReference>
<evidence type="ECO:0000313" key="12">
    <source>
        <dbReference type="EMBL" id="CAI2368481.1"/>
    </source>
</evidence>
<evidence type="ECO:0000259" key="11">
    <source>
        <dbReference type="Pfam" id="PF11527"/>
    </source>
</evidence>
<evidence type="ECO:0000256" key="9">
    <source>
        <dbReference type="ARBA" id="ARBA00031593"/>
    </source>
</evidence>
<dbReference type="Pfam" id="PF11527">
    <property type="entry name" value="ARL2_Bind_BART"/>
    <property type="match status" value="1"/>
</dbReference>
<protein>
    <recommendedName>
        <fullName evidence="4">Cilia- and flagella-associated protein 36</fullName>
    </recommendedName>
    <alternativeName>
        <fullName evidence="9">Coiled-coil domain-containing protein 104</fullName>
    </alternativeName>
</protein>
<gene>
    <name evidence="12" type="ORF">ECRASSUSDP1_LOCUS9774</name>
</gene>
<keyword evidence="8" id="KW-0966">Cell projection</keyword>